<dbReference type="RefSeq" id="WP_011813045.1">
    <property type="nucleotide sequence ID" value="NC_008789.1"/>
</dbReference>
<accession>A1WTL0</accession>
<sequence length="497" mass="54890">MDKVFEHPRQRLEDWVAAIGGPRLPRLPRHTLDYELPPRDLAAQIYVDPALVLGLIHDVNTHASRHLDSGVHSMEEAVLLRGVRNIRAVADGLPQAEQALTRANYRGYLFTCERAIHAACQARRWAWQLADLLPNEVYTAALLRHTAELVMWSHDDGQVMRTIHEMAPEPAYASEAEYVALGFSLGELNLALAQQWQLPGLVAESSEALAADTRSPRSWAVGLASRLAALARQGWRHPEMPPLLDALSELLELDHEATQAEISAGAAEAAALLPWKPVTFAPLLTEGEEDGEARAPISETSDNPYLSDGTAKGGVCLAPRRAVFERVRSELETQDYARSEAQMRRRQGRVTPRDCILNLVVTGLYEGLGLSRVLYAQMLPDGETLAGRYVLGAAGDPNFHRFRVDLARPSLLQELMAKPAAVWLTPQRYQRVQHRIPPALHALADGRSAFLAAIFAGGQPQGMVYADRHRIDNALDEASFKAFRRLCALGGQRLAEL</sequence>
<dbReference type="OrthoDB" id="9126875at2"/>
<evidence type="ECO:0000313" key="3">
    <source>
        <dbReference type="Proteomes" id="UP000000647"/>
    </source>
</evidence>
<dbReference type="SUPFAM" id="SSF109604">
    <property type="entry name" value="HD-domain/PDEase-like"/>
    <property type="match status" value="1"/>
</dbReference>
<dbReference type="eggNOG" id="COG1639">
    <property type="taxonomic scope" value="Bacteria"/>
</dbReference>
<dbReference type="InterPro" id="IPR013976">
    <property type="entry name" value="HDOD"/>
</dbReference>
<dbReference type="STRING" id="349124.Hhal_0228"/>
<evidence type="ECO:0000259" key="1">
    <source>
        <dbReference type="PROSITE" id="PS51833"/>
    </source>
</evidence>
<proteinExistence type="predicted"/>
<dbReference type="EMBL" id="CP000544">
    <property type="protein sequence ID" value="ABM61022.1"/>
    <property type="molecule type" value="Genomic_DNA"/>
</dbReference>
<evidence type="ECO:0000313" key="2">
    <source>
        <dbReference type="EMBL" id="ABM61022.1"/>
    </source>
</evidence>
<protein>
    <submittedName>
        <fullName evidence="2">Putative signal transduction protein</fullName>
    </submittedName>
</protein>
<dbReference type="HOGENOM" id="CLU_018569_1_0_6"/>
<reference evidence="3" key="1">
    <citation type="submission" date="2006-12" db="EMBL/GenBank/DDBJ databases">
        <title>Complete sequence of Halorhodospira halophila SL1.</title>
        <authorList>
            <consortium name="US DOE Joint Genome Institute"/>
            <person name="Copeland A."/>
            <person name="Lucas S."/>
            <person name="Lapidus A."/>
            <person name="Barry K."/>
            <person name="Detter J.C."/>
            <person name="Glavina del Rio T."/>
            <person name="Hammon N."/>
            <person name="Israni S."/>
            <person name="Dalin E."/>
            <person name="Tice H."/>
            <person name="Pitluck S."/>
            <person name="Saunders E."/>
            <person name="Brettin T."/>
            <person name="Bruce D."/>
            <person name="Han C."/>
            <person name="Tapia R."/>
            <person name="Schmutz J."/>
            <person name="Larimer F."/>
            <person name="Land M."/>
            <person name="Hauser L."/>
            <person name="Kyrpides N."/>
            <person name="Mikhailova N."/>
            <person name="Hoff W."/>
            <person name="Richardson P."/>
        </authorList>
    </citation>
    <scope>NUCLEOTIDE SEQUENCE [LARGE SCALE GENOMIC DNA]</scope>
    <source>
        <strain evidence="3">DSM 244 / SL1</strain>
    </source>
</reference>
<dbReference type="Gene3D" id="1.10.3210.10">
    <property type="entry name" value="Hypothetical protein af1432"/>
    <property type="match status" value="1"/>
</dbReference>
<feature type="domain" description="HDOD" evidence="1">
    <location>
        <begin position="17"/>
        <end position="212"/>
    </location>
</feature>
<dbReference type="AlphaFoldDB" id="A1WTL0"/>
<keyword evidence="3" id="KW-1185">Reference proteome</keyword>
<dbReference type="Pfam" id="PF08668">
    <property type="entry name" value="HDOD"/>
    <property type="match status" value="1"/>
</dbReference>
<reference evidence="2 3" key="2">
    <citation type="journal article" date="2013" name="Stand. Genomic Sci.">
        <title>Complete genome sequence of Halorhodospira halophila SL1.</title>
        <authorList>
            <person name="Challacombe J.F."/>
            <person name="Majid S."/>
            <person name="Deole R."/>
            <person name="Brettin T.S."/>
            <person name="Bruce D."/>
            <person name="Delano S.F."/>
            <person name="Detter J.C."/>
            <person name="Gleasner C.D."/>
            <person name="Han C.S."/>
            <person name="Misra M."/>
            <person name="Reitenga K.G."/>
            <person name="Mikhailova N."/>
            <person name="Woyke T."/>
            <person name="Pitluck S."/>
            <person name="Nolan M."/>
            <person name="Land M.L."/>
            <person name="Saunders E."/>
            <person name="Tapia R."/>
            <person name="Lapidus A."/>
            <person name="Ivanova N."/>
            <person name="Hoff W.D."/>
        </authorList>
    </citation>
    <scope>NUCLEOTIDE SEQUENCE [LARGE SCALE GENOMIC DNA]</scope>
    <source>
        <strain evidence="3">DSM 244 / SL1</strain>
    </source>
</reference>
<name>A1WTL0_HALHL</name>
<dbReference type="Proteomes" id="UP000000647">
    <property type="component" value="Chromosome"/>
</dbReference>
<dbReference type="KEGG" id="hha:Hhal_0228"/>
<organism evidence="2 3">
    <name type="scientific">Halorhodospira halophila (strain DSM 244 / SL1)</name>
    <name type="common">Ectothiorhodospira halophila (strain DSM 244 / SL1)</name>
    <dbReference type="NCBI Taxonomy" id="349124"/>
    <lineage>
        <taxon>Bacteria</taxon>
        <taxon>Pseudomonadati</taxon>
        <taxon>Pseudomonadota</taxon>
        <taxon>Gammaproteobacteria</taxon>
        <taxon>Chromatiales</taxon>
        <taxon>Ectothiorhodospiraceae</taxon>
        <taxon>Halorhodospira</taxon>
    </lineage>
</organism>
<dbReference type="PROSITE" id="PS51833">
    <property type="entry name" value="HDOD"/>
    <property type="match status" value="1"/>
</dbReference>
<gene>
    <name evidence="2" type="ordered locus">Hhal_0228</name>
</gene>